<feature type="compositionally biased region" description="Acidic residues" evidence="1">
    <location>
        <begin position="77"/>
        <end position="87"/>
    </location>
</feature>
<proteinExistence type="predicted"/>
<protein>
    <submittedName>
        <fullName evidence="2">Uncharacterized protein</fullName>
    </submittedName>
</protein>
<evidence type="ECO:0000256" key="1">
    <source>
        <dbReference type="SAM" id="MobiDB-lite"/>
    </source>
</evidence>
<comment type="caution">
    <text evidence="2">The sequence shown here is derived from an EMBL/GenBank/DDBJ whole genome shotgun (WGS) entry which is preliminary data.</text>
</comment>
<accession>A0A9P3GR36</accession>
<evidence type="ECO:0000313" key="2">
    <source>
        <dbReference type="EMBL" id="GJE98804.1"/>
    </source>
</evidence>
<sequence>MSLPFVRLLPVRKPTYHAYMSRRRLERSIRVLGMSEDWSLRCERIKDTVGHGFVVYSDQHWQAVERCASRFARGPEDGDVEINEDQEGEVRAMQRRHSNAC</sequence>
<reference evidence="2 3" key="1">
    <citation type="submission" date="2021-08" db="EMBL/GenBank/DDBJ databases">
        <title>Draft Genome Sequence of Phanerochaete sordida strain YK-624.</title>
        <authorList>
            <person name="Mori T."/>
            <person name="Dohra H."/>
            <person name="Suzuki T."/>
            <person name="Kawagishi H."/>
            <person name="Hirai H."/>
        </authorList>
    </citation>
    <scope>NUCLEOTIDE SEQUENCE [LARGE SCALE GENOMIC DNA]</scope>
    <source>
        <strain evidence="2 3">YK-624</strain>
    </source>
</reference>
<evidence type="ECO:0000313" key="3">
    <source>
        <dbReference type="Proteomes" id="UP000703269"/>
    </source>
</evidence>
<gene>
    <name evidence="2" type="ORF">PsYK624_150410</name>
</gene>
<feature type="region of interest" description="Disordered" evidence="1">
    <location>
        <begin position="75"/>
        <end position="101"/>
    </location>
</feature>
<organism evidence="2 3">
    <name type="scientific">Phanerochaete sordida</name>
    <dbReference type="NCBI Taxonomy" id="48140"/>
    <lineage>
        <taxon>Eukaryota</taxon>
        <taxon>Fungi</taxon>
        <taxon>Dikarya</taxon>
        <taxon>Basidiomycota</taxon>
        <taxon>Agaricomycotina</taxon>
        <taxon>Agaricomycetes</taxon>
        <taxon>Polyporales</taxon>
        <taxon>Phanerochaetaceae</taxon>
        <taxon>Phanerochaete</taxon>
    </lineage>
</organism>
<dbReference type="AlphaFoldDB" id="A0A9P3GR36"/>
<keyword evidence="3" id="KW-1185">Reference proteome</keyword>
<dbReference type="EMBL" id="BPQB01000095">
    <property type="protein sequence ID" value="GJE98804.1"/>
    <property type="molecule type" value="Genomic_DNA"/>
</dbReference>
<dbReference type="Proteomes" id="UP000703269">
    <property type="component" value="Unassembled WGS sequence"/>
</dbReference>
<name>A0A9P3GR36_9APHY</name>